<comment type="caution">
    <text evidence="3">The sequence shown here is derived from an EMBL/GenBank/DDBJ whole genome shotgun (WGS) entry which is preliminary data.</text>
</comment>
<proteinExistence type="predicted"/>
<dbReference type="InterPro" id="IPR012854">
    <property type="entry name" value="Cu_amine_oxidase-like_N"/>
</dbReference>
<reference evidence="3 4" key="1">
    <citation type="submission" date="2019-03" db="EMBL/GenBank/DDBJ databases">
        <title>Genomic Encyclopedia of Type Strains, Phase IV (KMG-IV): sequencing the most valuable type-strain genomes for metagenomic binning, comparative biology and taxonomic classification.</title>
        <authorList>
            <person name="Goeker M."/>
        </authorList>
    </citation>
    <scope>NUCLEOTIDE SEQUENCE [LARGE SCALE GENOMIC DNA]</scope>
    <source>
        <strain evidence="3 4">DSM 28697</strain>
    </source>
</reference>
<organism evidence="3 4">
    <name type="scientific">Aureibacillus halotolerans</name>
    <dbReference type="NCBI Taxonomy" id="1508390"/>
    <lineage>
        <taxon>Bacteria</taxon>
        <taxon>Bacillati</taxon>
        <taxon>Bacillota</taxon>
        <taxon>Bacilli</taxon>
        <taxon>Bacillales</taxon>
        <taxon>Bacillaceae</taxon>
        <taxon>Aureibacillus</taxon>
    </lineage>
</organism>
<feature type="chain" id="PRO_5020873059" evidence="1">
    <location>
        <begin position="25"/>
        <end position="231"/>
    </location>
</feature>
<feature type="domain" description="Copper amine oxidase-like N-terminal" evidence="2">
    <location>
        <begin position="36"/>
        <end position="82"/>
    </location>
</feature>
<dbReference type="Proteomes" id="UP000295632">
    <property type="component" value="Unassembled WGS sequence"/>
</dbReference>
<dbReference type="InterPro" id="IPR025453">
    <property type="entry name" value="DUF4309"/>
</dbReference>
<dbReference type="InterPro" id="IPR036582">
    <property type="entry name" value="Mao_N_sf"/>
</dbReference>
<evidence type="ECO:0000313" key="3">
    <source>
        <dbReference type="EMBL" id="TDQ33437.1"/>
    </source>
</evidence>
<protein>
    <submittedName>
        <fullName evidence="3">Copper amine oxidase-like protein</fullName>
    </submittedName>
</protein>
<dbReference type="RefSeq" id="WP_166639438.1">
    <property type="nucleotide sequence ID" value="NZ_SNYJ01000031.1"/>
</dbReference>
<keyword evidence="4" id="KW-1185">Reference proteome</keyword>
<evidence type="ECO:0000256" key="1">
    <source>
        <dbReference type="SAM" id="SignalP"/>
    </source>
</evidence>
<accession>A0A4R6TSY9</accession>
<sequence length="231" mass="25775">MKKPLSISVLLACAVLAFSTTAIATDAIQAVIAPLQLVINGDDEELPKDTAILNYNNHTYAPVRFLAEKLGADLDYDGERITLDYQRAAAVWPVNELKVNDDTLSLAKHGQLTGIGVPIGTSKKELIDTLGEPDRTGELNAPYLVYGNTTFYIWRDQENPEHPYVGVIDLVHNLSIPEVKALLGEPDEEDWSDGGYREYLLIYHTGRYNLYFAYNDETSKEGTLLFRDPKI</sequence>
<gene>
    <name evidence="3" type="ORF">EV213_13111</name>
</gene>
<dbReference type="EMBL" id="SNYJ01000031">
    <property type="protein sequence ID" value="TDQ33437.1"/>
    <property type="molecule type" value="Genomic_DNA"/>
</dbReference>
<dbReference type="Pfam" id="PF07833">
    <property type="entry name" value="Cu_amine_oxidN1"/>
    <property type="match status" value="1"/>
</dbReference>
<keyword evidence="1" id="KW-0732">Signal</keyword>
<evidence type="ECO:0000259" key="2">
    <source>
        <dbReference type="Pfam" id="PF07833"/>
    </source>
</evidence>
<dbReference type="Pfam" id="PF14172">
    <property type="entry name" value="DUF4309"/>
    <property type="match status" value="1"/>
</dbReference>
<dbReference type="SUPFAM" id="SSF55383">
    <property type="entry name" value="Copper amine oxidase, domain N"/>
    <property type="match status" value="1"/>
</dbReference>
<dbReference type="AlphaFoldDB" id="A0A4R6TSY9"/>
<feature type="signal peptide" evidence="1">
    <location>
        <begin position="1"/>
        <end position="24"/>
    </location>
</feature>
<evidence type="ECO:0000313" key="4">
    <source>
        <dbReference type="Proteomes" id="UP000295632"/>
    </source>
</evidence>
<name>A0A4R6TSY9_9BACI</name>